<evidence type="ECO:0000256" key="2">
    <source>
        <dbReference type="ARBA" id="ARBA00022448"/>
    </source>
</evidence>
<feature type="transmembrane region" description="Helical" evidence="8">
    <location>
        <begin position="189"/>
        <end position="212"/>
    </location>
</feature>
<feature type="transmembrane region" description="Helical" evidence="8">
    <location>
        <begin position="328"/>
        <end position="348"/>
    </location>
</feature>
<feature type="transmembrane region" description="Helical" evidence="8">
    <location>
        <begin position="159"/>
        <end position="177"/>
    </location>
</feature>
<dbReference type="EMBL" id="JABFTP020000103">
    <property type="protein sequence ID" value="KAL3276944.1"/>
    <property type="molecule type" value="Genomic_DNA"/>
</dbReference>
<feature type="transmembrane region" description="Helical" evidence="8">
    <location>
        <begin position="73"/>
        <end position="94"/>
    </location>
</feature>
<keyword evidence="3" id="KW-1003">Cell membrane</keyword>
<feature type="transmembrane region" description="Helical" evidence="8">
    <location>
        <begin position="425"/>
        <end position="449"/>
    </location>
</feature>
<dbReference type="AlphaFoldDB" id="A0ABD2NEB5"/>
<dbReference type="SUPFAM" id="SSF103473">
    <property type="entry name" value="MFS general substrate transporter"/>
    <property type="match status" value="1"/>
</dbReference>
<dbReference type="InterPro" id="IPR050549">
    <property type="entry name" value="MFS_Trehalose_Transporter"/>
</dbReference>
<keyword evidence="11" id="KW-1185">Reference proteome</keyword>
<evidence type="ECO:0000313" key="11">
    <source>
        <dbReference type="Proteomes" id="UP001516400"/>
    </source>
</evidence>
<feature type="transmembrane region" description="Helical" evidence="8">
    <location>
        <begin position="126"/>
        <end position="147"/>
    </location>
</feature>
<evidence type="ECO:0000256" key="8">
    <source>
        <dbReference type="SAM" id="Phobius"/>
    </source>
</evidence>
<keyword evidence="7 8" id="KW-0472">Membrane</keyword>
<evidence type="ECO:0000313" key="10">
    <source>
        <dbReference type="EMBL" id="KAL3276944.1"/>
    </source>
</evidence>
<dbReference type="PANTHER" id="PTHR48021">
    <property type="match status" value="1"/>
</dbReference>
<proteinExistence type="predicted"/>
<evidence type="ECO:0000256" key="1">
    <source>
        <dbReference type="ARBA" id="ARBA00004651"/>
    </source>
</evidence>
<dbReference type="PROSITE" id="PS50850">
    <property type="entry name" value="MFS"/>
    <property type="match status" value="1"/>
</dbReference>
<dbReference type="InterPro" id="IPR005829">
    <property type="entry name" value="Sugar_transporter_CS"/>
</dbReference>
<dbReference type="InterPro" id="IPR036259">
    <property type="entry name" value="MFS_trans_sf"/>
</dbReference>
<evidence type="ECO:0000256" key="4">
    <source>
        <dbReference type="ARBA" id="ARBA00022597"/>
    </source>
</evidence>
<dbReference type="InterPro" id="IPR020846">
    <property type="entry name" value="MFS_dom"/>
</dbReference>
<name>A0ABD2NEB5_9CUCU</name>
<dbReference type="Proteomes" id="UP001516400">
    <property type="component" value="Unassembled WGS sequence"/>
</dbReference>
<dbReference type="InterPro" id="IPR005828">
    <property type="entry name" value="MFS_sugar_transport-like"/>
</dbReference>
<evidence type="ECO:0000256" key="7">
    <source>
        <dbReference type="ARBA" id="ARBA00023136"/>
    </source>
</evidence>
<dbReference type="FunFam" id="1.20.1250.20:FF:000218">
    <property type="entry name" value="facilitated trehalose transporter Tret1"/>
    <property type="match status" value="1"/>
</dbReference>
<feature type="domain" description="Major facilitator superfamily (MFS) profile" evidence="9">
    <location>
        <begin position="32"/>
        <end position="453"/>
    </location>
</feature>
<dbReference type="GO" id="GO:0005886">
    <property type="term" value="C:plasma membrane"/>
    <property type="evidence" value="ECO:0007669"/>
    <property type="project" value="UniProtKB-SubCell"/>
</dbReference>
<dbReference type="PROSITE" id="PS00216">
    <property type="entry name" value="SUGAR_TRANSPORT_1"/>
    <property type="match status" value="1"/>
</dbReference>
<feature type="transmembrane region" description="Helical" evidence="8">
    <location>
        <begin position="360"/>
        <end position="378"/>
    </location>
</feature>
<dbReference type="Pfam" id="PF00083">
    <property type="entry name" value="Sugar_tr"/>
    <property type="match status" value="1"/>
</dbReference>
<keyword evidence="2" id="KW-0813">Transport</keyword>
<protein>
    <recommendedName>
        <fullName evidence="9">Major facilitator superfamily (MFS) profile domain-containing protein</fullName>
    </recommendedName>
</protein>
<accession>A0ABD2NEB5</accession>
<keyword evidence="6 8" id="KW-1133">Transmembrane helix</keyword>
<comment type="caution">
    <text evidence="10">The sequence shown here is derived from an EMBL/GenBank/DDBJ whole genome shotgun (WGS) entry which is preliminary data.</text>
</comment>
<organism evidence="10 11">
    <name type="scientific">Cryptolaemus montrouzieri</name>
    <dbReference type="NCBI Taxonomy" id="559131"/>
    <lineage>
        <taxon>Eukaryota</taxon>
        <taxon>Metazoa</taxon>
        <taxon>Ecdysozoa</taxon>
        <taxon>Arthropoda</taxon>
        <taxon>Hexapoda</taxon>
        <taxon>Insecta</taxon>
        <taxon>Pterygota</taxon>
        <taxon>Neoptera</taxon>
        <taxon>Endopterygota</taxon>
        <taxon>Coleoptera</taxon>
        <taxon>Polyphaga</taxon>
        <taxon>Cucujiformia</taxon>
        <taxon>Coccinelloidea</taxon>
        <taxon>Coccinellidae</taxon>
        <taxon>Scymninae</taxon>
        <taxon>Scymnini</taxon>
        <taxon>Cryptolaemus</taxon>
    </lineage>
</organism>
<evidence type="ECO:0000259" key="9">
    <source>
        <dbReference type="PROSITE" id="PS50850"/>
    </source>
</evidence>
<keyword evidence="4" id="KW-0762">Sugar transport</keyword>
<evidence type="ECO:0000256" key="3">
    <source>
        <dbReference type="ARBA" id="ARBA00022475"/>
    </source>
</evidence>
<gene>
    <name evidence="10" type="ORF">HHI36_012309</name>
</gene>
<dbReference type="Gene3D" id="1.20.1250.20">
    <property type="entry name" value="MFS general substrate transporter like domains"/>
    <property type="match status" value="1"/>
</dbReference>
<sequence length="465" mass="52369">MVNSIWNKLKNRTNNGIPEDKKQPSNHRQYLITAIVGLNLLISGAHYGWPSPSLPYFKNGHGTAFEITEDQGYWIISMVPFGAFIGSIIFPFLADKMGRKLLVISVAFGNFIGWVLIGFTENIVTIFIARLIAGIVHGICLVLPIYLAEIGNSKIRGTIVSIALMNFVMGLLLINILETFMHVHLTAKILSVVAFIFFWSSLWIPESPYYFLMKKRDEEAKETLKWLRGTTDIDEEYNRISEAISNKVQFKEFFTSKQNRRGLLIVVVLRISQEMIGFSAITFHLQEILLETGYNVSTSTTSTVYLAIQNIINLLSLKSADNFGRRPLIFISLSCAGTSIFIVGTYFYLKNEPQIDVNSLSFIPVLALIIYIASYSIGMQQMPAIYTSEVFTPQMKGAANSVCVAVYSVGILMGTEFYRRMKQNFGICFSFYGFALFAAIGLIFAVYFIPETKGKTIEEIQEELK</sequence>
<feature type="transmembrane region" description="Helical" evidence="8">
    <location>
        <begin position="101"/>
        <end position="120"/>
    </location>
</feature>
<comment type="subcellular location">
    <subcellularLocation>
        <location evidence="1">Cell membrane</location>
        <topology evidence="1">Multi-pass membrane protein</topology>
    </subcellularLocation>
</comment>
<evidence type="ECO:0000256" key="6">
    <source>
        <dbReference type="ARBA" id="ARBA00022989"/>
    </source>
</evidence>
<evidence type="ECO:0000256" key="5">
    <source>
        <dbReference type="ARBA" id="ARBA00022692"/>
    </source>
</evidence>
<dbReference type="PANTHER" id="PTHR48021:SF46">
    <property type="entry name" value="MAJOR FACILITATOR SUPERFAMILY (MFS) PROFILE DOMAIN-CONTAINING PROTEIN"/>
    <property type="match status" value="1"/>
</dbReference>
<keyword evidence="5 8" id="KW-0812">Transmembrane</keyword>
<feature type="transmembrane region" description="Helical" evidence="8">
    <location>
        <begin position="30"/>
        <end position="49"/>
    </location>
</feature>
<reference evidence="10 11" key="1">
    <citation type="journal article" date="2021" name="BMC Biol.">
        <title>Horizontally acquired antibacterial genes associated with adaptive radiation of ladybird beetles.</title>
        <authorList>
            <person name="Li H.S."/>
            <person name="Tang X.F."/>
            <person name="Huang Y.H."/>
            <person name="Xu Z.Y."/>
            <person name="Chen M.L."/>
            <person name="Du X.Y."/>
            <person name="Qiu B.Y."/>
            <person name="Chen P.T."/>
            <person name="Zhang W."/>
            <person name="Slipinski A."/>
            <person name="Escalona H.E."/>
            <person name="Waterhouse R.M."/>
            <person name="Zwick A."/>
            <person name="Pang H."/>
        </authorList>
    </citation>
    <scope>NUCLEOTIDE SEQUENCE [LARGE SCALE GENOMIC DNA]</scope>
    <source>
        <strain evidence="10">SYSU2018</strain>
    </source>
</reference>